<dbReference type="AlphaFoldDB" id="A0A9P9JDK1"/>
<sequence length="109" mass="12049">MALLPCVLAVAGQKGHNKKEVAVDHGDIKPDNIMANSSIVALLSTVAFLEPFNSQELLVFRVSSGENVVHRQPRKTKSLRRILCFSEFAADTEFDQYRDGSDVEMSAKI</sequence>
<dbReference type="EMBL" id="JAGMUV010000005">
    <property type="protein sequence ID" value="KAH7156630.1"/>
    <property type="molecule type" value="Genomic_DNA"/>
</dbReference>
<dbReference type="Proteomes" id="UP000738349">
    <property type="component" value="Unassembled WGS sequence"/>
</dbReference>
<organism evidence="1 2">
    <name type="scientific">Dactylonectria macrodidyma</name>
    <dbReference type="NCBI Taxonomy" id="307937"/>
    <lineage>
        <taxon>Eukaryota</taxon>
        <taxon>Fungi</taxon>
        <taxon>Dikarya</taxon>
        <taxon>Ascomycota</taxon>
        <taxon>Pezizomycotina</taxon>
        <taxon>Sordariomycetes</taxon>
        <taxon>Hypocreomycetidae</taxon>
        <taxon>Hypocreales</taxon>
        <taxon>Nectriaceae</taxon>
        <taxon>Dactylonectria</taxon>
    </lineage>
</organism>
<accession>A0A9P9JDK1</accession>
<evidence type="ECO:0000313" key="2">
    <source>
        <dbReference type="Proteomes" id="UP000738349"/>
    </source>
</evidence>
<protein>
    <submittedName>
        <fullName evidence="1">Uncharacterized protein</fullName>
    </submittedName>
</protein>
<gene>
    <name evidence="1" type="ORF">EDB81DRAFT_757073</name>
</gene>
<proteinExistence type="predicted"/>
<evidence type="ECO:0000313" key="1">
    <source>
        <dbReference type="EMBL" id="KAH7156630.1"/>
    </source>
</evidence>
<reference evidence="1" key="1">
    <citation type="journal article" date="2021" name="Nat. Commun.">
        <title>Genetic determinants of endophytism in the Arabidopsis root mycobiome.</title>
        <authorList>
            <person name="Mesny F."/>
            <person name="Miyauchi S."/>
            <person name="Thiergart T."/>
            <person name="Pickel B."/>
            <person name="Atanasova L."/>
            <person name="Karlsson M."/>
            <person name="Huettel B."/>
            <person name="Barry K.W."/>
            <person name="Haridas S."/>
            <person name="Chen C."/>
            <person name="Bauer D."/>
            <person name="Andreopoulos W."/>
            <person name="Pangilinan J."/>
            <person name="LaButti K."/>
            <person name="Riley R."/>
            <person name="Lipzen A."/>
            <person name="Clum A."/>
            <person name="Drula E."/>
            <person name="Henrissat B."/>
            <person name="Kohler A."/>
            <person name="Grigoriev I.V."/>
            <person name="Martin F.M."/>
            <person name="Hacquard S."/>
        </authorList>
    </citation>
    <scope>NUCLEOTIDE SEQUENCE</scope>
    <source>
        <strain evidence="1">MPI-CAGE-AT-0147</strain>
    </source>
</reference>
<name>A0A9P9JDK1_9HYPO</name>
<keyword evidence="2" id="KW-1185">Reference proteome</keyword>
<comment type="caution">
    <text evidence="1">The sequence shown here is derived from an EMBL/GenBank/DDBJ whole genome shotgun (WGS) entry which is preliminary data.</text>
</comment>